<name>A0A061SPN7_9RHOB</name>
<dbReference type="AlphaFoldDB" id="A0A061SPN7"/>
<evidence type="ECO:0000256" key="4">
    <source>
        <dbReference type="ARBA" id="ARBA00023136"/>
    </source>
</evidence>
<feature type="transmembrane region" description="Helical" evidence="6">
    <location>
        <begin position="132"/>
        <end position="150"/>
    </location>
</feature>
<feature type="transmembrane region" description="Helical" evidence="6">
    <location>
        <begin position="187"/>
        <end position="208"/>
    </location>
</feature>
<accession>A0A061SPN7</accession>
<comment type="caution">
    <text evidence="7">The sequence shown here is derived from an EMBL/GenBank/DDBJ whole genome shotgun (WGS) entry which is preliminary data.</text>
</comment>
<evidence type="ECO:0000256" key="2">
    <source>
        <dbReference type="ARBA" id="ARBA00022692"/>
    </source>
</evidence>
<comment type="subcellular location">
    <subcellularLocation>
        <location evidence="1">Membrane</location>
        <topology evidence="1">Multi-pass membrane protein</topology>
    </subcellularLocation>
</comment>
<dbReference type="GO" id="GO:0016020">
    <property type="term" value="C:membrane"/>
    <property type="evidence" value="ECO:0007669"/>
    <property type="project" value="UniProtKB-SubCell"/>
</dbReference>
<feature type="transmembrane region" description="Helical" evidence="6">
    <location>
        <begin position="156"/>
        <end position="175"/>
    </location>
</feature>
<dbReference type="Pfam" id="PF03006">
    <property type="entry name" value="HlyIII"/>
    <property type="match status" value="1"/>
</dbReference>
<proteinExistence type="predicted"/>
<organism evidence="7 8">
    <name type="scientific">Sulfitobacter mediterraneus</name>
    <dbReference type="NCBI Taxonomy" id="83219"/>
    <lineage>
        <taxon>Bacteria</taxon>
        <taxon>Pseudomonadati</taxon>
        <taxon>Pseudomonadota</taxon>
        <taxon>Alphaproteobacteria</taxon>
        <taxon>Rhodobacterales</taxon>
        <taxon>Roseobacteraceae</taxon>
        <taxon>Sulfitobacter</taxon>
    </lineage>
</organism>
<evidence type="ECO:0000313" key="8">
    <source>
        <dbReference type="Proteomes" id="UP000027337"/>
    </source>
</evidence>
<feature type="transmembrane region" description="Helical" evidence="6">
    <location>
        <begin position="14"/>
        <end position="33"/>
    </location>
</feature>
<evidence type="ECO:0000256" key="5">
    <source>
        <dbReference type="PIRSR" id="PIRSR604254-1"/>
    </source>
</evidence>
<dbReference type="STRING" id="83219.PM02_12115"/>
<feature type="binding site" evidence="5">
    <location>
        <position position="63"/>
    </location>
    <ligand>
        <name>Zn(2+)</name>
        <dbReference type="ChEBI" id="CHEBI:29105"/>
    </ligand>
</feature>
<dbReference type="PANTHER" id="PTHR20855">
    <property type="entry name" value="ADIPOR/PROGESTIN RECEPTOR-RELATED"/>
    <property type="match status" value="1"/>
</dbReference>
<keyword evidence="5" id="KW-0479">Metal-binding</keyword>
<evidence type="ECO:0000256" key="1">
    <source>
        <dbReference type="ARBA" id="ARBA00004141"/>
    </source>
</evidence>
<evidence type="ECO:0000256" key="6">
    <source>
        <dbReference type="SAM" id="Phobius"/>
    </source>
</evidence>
<evidence type="ECO:0000256" key="3">
    <source>
        <dbReference type="ARBA" id="ARBA00022989"/>
    </source>
</evidence>
<feature type="transmembrane region" description="Helical" evidence="6">
    <location>
        <begin position="45"/>
        <end position="64"/>
    </location>
</feature>
<dbReference type="RefSeq" id="WP_037908716.1">
    <property type="nucleotide sequence ID" value="NZ_JAFBPZ010000007.1"/>
</dbReference>
<feature type="binding site" evidence="5">
    <location>
        <position position="188"/>
    </location>
    <ligand>
        <name>Zn(2+)</name>
        <dbReference type="ChEBI" id="CHEBI:29105"/>
    </ligand>
</feature>
<keyword evidence="3 6" id="KW-1133">Transmembrane helix</keyword>
<dbReference type="eggNOG" id="COG1272">
    <property type="taxonomic scope" value="Bacteria"/>
</dbReference>
<keyword evidence="5" id="KW-0862">Zinc</keyword>
<keyword evidence="2 6" id="KW-0812">Transmembrane</keyword>
<dbReference type="InterPro" id="IPR004254">
    <property type="entry name" value="AdipoR/HlyIII-related"/>
</dbReference>
<keyword evidence="8" id="KW-1185">Reference proteome</keyword>
<evidence type="ECO:0000313" key="7">
    <source>
        <dbReference type="EMBL" id="KAJ02832.1"/>
    </source>
</evidence>
<gene>
    <name evidence="7" type="ORF">PM02_12115</name>
</gene>
<dbReference type="GO" id="GO:0046872">
    <property type="term" value="F:metal ion binding"/>
    <property type="evidence" value="ECO:0007669"/>
    <property type="project" value="UniProtKB-KW"/>
</dbReference>
<sequence length="213" mass="22563">MAYPYSKAETLADGAVHVAGLLLAVPASVILLIQAAQSGTALASTGLYAGCMIFAFMASAIYHLTPHDGLRPVLNRIDHAAIYFKIAGTYTPLVMVIGSGFAYGILGIVWALAALGAVAKLWFWGTDGRGSLALYLLMGWLSVLLIWPMWMTLPGGALALIVAGGLTYSVGTFVYAHKGMRFQNAIWHGFVLVASACFFAAILLSLWAHAPSI</sequence>
<feature type="transmembrane region" description="Helical" evidence="6">
    <location>
        <begin position="101"/>
        <end position="123"/>
    </location>
</feature>
<keyword evidence="4 6" id="KW-0472">Membrane</keyword>
<protein>
    <submittedName>
        <fullName evidence="7">Hemolysin III</fullName>
    </submittedName>
</protein>
<dbReference type="PANTHER" id="PTHR20855:SF3">
    <property type="entry name" value="LD03007P"/>
    <property type="match status" value="1"/>
</dbReference>
<dbReference type="Proteomes" id="UP000027337">
    <property type="component" value="Unassembled WGS sequence"/>
</dbReference>
<reference evidence="7 8" key="1">
    <citation type="journal article" date="2014" name="Genome Announc.">
        <title>Draft Genome Sequences of Two Isolates of the Roseobacter Group, Sulfitobacter sp. Strains 3SOLIMAR09 and 1FIGIMAR09, from Harbors of Mallorca Island (Mediterranean Sea).</title>
        <authorList>
            <person name="Mas-Llado M."/>
            <person name="Pina-Villalonga J.M."/>
            <person name="Brunet-Galmes I."/>
            <person name="Nogales B."/>
            <person name="Bosch R."/>
        </authorList>
    </citation>
    <scope>NUCLEOTIDE SEQUENCE [LARGE SCALE GENOMIC DNA]</scope>
    <source>
        <strain evidence="7 8">1FIGIMAR09</strain>
    </source>
</reference>
<dbReference type="EMBL" id="JEMU01000009">
    <property type="protein sequence ID" value="KAJ02832.1"/>
    <property type="molecule type" value="Genomic_DNA"/>
</dbReference>